<dbReference type="Proteomes" id="UP000429607">
    <property type="component" value="Unassembled WGS sequence"/>
</dbReference>
<evidence type="ECO:0000313" key="2">
    <source>
        <dbReference type="Proteomes" id="UP000429607"/>
    </source>
</evidence>
<dbReference type="AlphaFoldDB" id="A0A6A3GR63"/>
<dbReference type="EMBL" id="QXFV01007078">
    <property type="protein sequence ID" value="KAE8959670.1"/>
    <property type="molecule type" value="Genomic_DNA"/>
</dbReference>
<proteinExistence type="predicted"/>
<evidence type="ECO:0008006" key="3">
    <source>
        <dbReference type="Google" id="ProtNLM"/>
    </source>
</evidence>
<protein>
    <recommendedName>
        <fullName evidence="3">BZIP domain-containing protein</fullName>
    </recommendedName>
</protein>
<reference evidence="1 2" key="1">
    <citation type="submission" date="2018-09" db="EMBL/GenBank/DDBJ databases">
        <title>Genomic investigation of the strawberry pathogen Phytophthora fragariae indicates pathogenicity is determined by transcriptional variation in three key races.</title>
        <authorList>
            <person name="Adams T.M."/>
            <person name="Armitage A.D."/>
            <person name="Sobczyk M.K."/>
            <person name="Bates H.J."/>
            <person name="Dunwell J.M."/>
            <person name="Nellist C.F."/>
            <person name="Harrison R.J."/>
        </authorList>
    </citation>
    <scope>NUCLEOTIDE SEQUENCE [LARGE SCALE GENOMIC DNA]</scope>
    <source>
        <strain evidence="1 2">SCRP249</strain>
    </source>
</reference>
<evidence type="ECO:0000313" key="1">
    <source>
        <dbReference type="EMBL" id="KAE8959670.1"/>
    </source>
</evidence>
<comment type="caution">
    <text evidence="1">The sequence shown here is derived from an EMBL/GenBank/DDBJ whole genome shotgun (WGS) entry which is preliminary data.</text>
</comment>
<sequence>MDDIKAMADPATLKALRVLQQIKRERRRVSQQKYMKKKSRAAADLEKYMPLLRDEVRQLQTRQSRLVGAKKTLWSAAVEYFRVFEYGWSGPEEFYAEDLERLRVVVAPDVDAGAFTGFESLVANWRTFTMLFADVQIRLEGLRQIANDSLIASTISSFTITMQSLQNVFPHLVDDAGDQKQRRERIVSQLLGQRIALTGSVRFGWDSASKRVTKLYAQADMVSPLLQLVSSPEAVSIIFRGALITPDCNLVVAKAMT</sequence>
<name>A0A6A3GR63_9STRA</name>
<organism evidence="1 2">
    <name type="scientific">Phytophthora rubi</name>
    <dbReference type="NCBI Taxonomy" id="129364"/>
    <lineage>
        <taxon>Eukaryota</taxon>
        <taxon>Sar</taxon>
        <taxon>Stramenopiles</taxon>
        <taxon>Oomycota</taxon>
        <taxon>Peronosporomycetes</taxon>
        <taxon>Peronosporales</taxon>
        <taxon>Peronosporaceae</taxon>
        <taxon>Phytophthora</taxon>
    </lineage>
</organism>
<accession>A0A6A3GR63</accession>
<gene>
    <name evidence="1" type="ORF">PR001_g30641</name>
</gene>